<comment type="caution">
    <text evidence="3">The sequence shown here is derived from an EMBL/GenBank/DDBJ whole genome shotgun (WGS) entry which is preliminary data.</text>
</comment>
<sequence>MAETALFTFDDAHKNEQEVMQMTKCVKCGSELREGSVFCTYCGAKAGSMPEAGKAGVQTEEAVACKDGLEGLFSGIRAYVKNETDKQQKELAEKEARIHTLEQERKEQEALIARLREELKNRADKDTDAPAPVKNECPKCGNALSEDMVFCNQCGTKVR</sequence>
<feature type="domain" description="Zinc-ribbon" evidence="2">
    <location>
        <begin position="137"/>
        <end position="158"/>
    </location>
</feature>
<feature type="domain" description="Zinc-ribbon" evidence="2">
    <location>
        <begin position="24"/>
        <end position="45"/>
    </location>
</feature>
<proteinExistence type="predicted"/>
<keyword evidence="1" id="KW-0175">Coiled coil</keyword>
<dbReference type="Pfam" id="PF13240">
    <property type="entry name" value="Zn_Ribbon_1"/>
    <property type="match status" value="2"/>
</dbReference>
<evidence type="ECO:0000259" key="2">
    <source>
        <dbReference type="Pfam" id="PF13240"/>
    </source>
</evidence>
<gene>
    <name evidence="3" type="ORF">E1963_06330</name>
</gene>
<evidence type="ECO:0000313" key="4">
    <source>
        <dbReference type="Proteomes" id="UP000295710"/>
    </source>
</evidence>
<feature type="coiled-coil region" evidence="1">
    <location>
        <begin position="84"/>
        <end position="125"/>
    </location>
</feature>
<evidence type="ECO:0000256" key="1">
    <source>
        <dbReference type="SAM" id="Coils"/>
    </source>
</evidence>
<reference evidence="3 4" key="1">
    <citation type="journal article" date="2016" name="Nat. Microbiol.">
        <title>The Mouse Intestinal Bacterial Collection (miBC) provides host-specific insight into cultured diversity and functional potential of the gut microbiota.</title>
        <authorList>
            <person name="Lagkouvardos I."/>
            <person name="Pukall R."/>
            <person name="Abt B."/>
            <person name="Foesel B.U."/>
            <person name="Meier-Kolthoff J.P."/>
            <person name="Kumar N."/>
            <person name="Bresciani A."/>
            <person name="Martinez I."/>
            <person name="Just S."/>
            <person name="Ziegler C."/>
            <person name="Brugiroux S."/>
            <person name="Garzetti D."/>
            <person name="Wenning M."/>
            <person name="Bui T.P."/>
            <person name="Wang J."/>
            <person name="Hugenholtz F."/>
            <person name="Plugge C.M."/>
            <person name="Peterson D.A."/>
            <person name="Hornef M.W."/>
            <person name="Baines J.F."/>
            <person name="Smidt H."/>
            <person name="Walter J."/>
            <person name="Kristiansen K."/>
            <person name="Nielsen H.B."/>
            <person name="Haller D."/>
            <person name="Overmann J."/>
            <person name="Stecher B."/>
            <person name="Clavel T."/>
        </authorList>
    </citation>
    <scope>NUCLEOTIDE SEQUENCE [LARGE SCALE GENOMIC DNA]</scope>
    <source>
        <strain evidence="3 4">DSM 28560</strain>
    </source>
</reference>
<accession>A0A4R4FFP8</accession>
<dbReference type="InterPro" id="IPR026870">
    <property type="entry name" value="Zinc_ribbon_dom"/>
</dbReference>
<dbReference type="Proteomes" id="UP000295710">
    <property type="component" value="Unassembled WGS sequence"/>
</dbReference>
<dbReference type="AlphaFoldDB" id="A0A4R4FFP8"/>
<organism evidence="3 4">
    <name type="scientific">Extibacter muris</name>
    <dbReference type="NCBI Taxonomy" id="1796622"/>
    <lineage>
        <taxon>Bacteria</taxon>
        <taxon>Bacillati</taxon>
        <taxon>Bacillota</taxon>
        <taxon>Clostridia</taxon>
        <taxon>Lachnospirales</taxon>
        <taxon>Lachnospiraceae</taxon>
        <taxon>Extibacter</taxon>
    </lineage>
</organism>
<keyword evidence="4" id="KW-1185">Reference proteome</keyword>
<evidence type="ECO:0000313" key="3">
    <source>
        <dbReference type="EMBL" id="TDA22512.1"/>
    </source>
</evidence>
<dbReference type="EMBL" id="SMMX01000004">
    <property type="protein sequence ID" value="TDA22512.1"/>
    <property type="molecule type" value="Genomic_DNA"/>
</dbReference>
<protein>
    <submittedName>
        <fullName evidence="3">Zinc-ribbon domain-containing protein</fullName>
    </submittedName>
</protein>
<name>A0A4R4FFP8_9FIRM</name>